<feature type="domain" description="Pyridoxamine 5'-phosphate oxidase N-terminal" evidence="1">
    <location>
        <begin position="171"/>
        <end position="262"/>
    </location>
</feature>
<evidence type="ECO:0000313" key="3">
    <source>
        <dbReference type="Proteomes" id="UP000579647"/>
    </source>
</evidence>
<sequence length="309" mass="32375">MSGYHRGELAIQRRAGLAERAAHTARAVRTEIPAVAADFLAAQPLLVVGAADAGGDLWCSLLTGTPGFLRARDARTLDVAALPRGGDPLAEVLAGVSDREPVPVGALAIEPARRRRMRVNGTAHQDPEGPGWRLRTEQVYANCPKYIQKRTLVPAPSTTATADTPRIGGHLTDADRELLARSDTFFVTTADDTGAVDTNHRGGGPGFVSVHSPTVLSWPDYAGNAMFGTLGNLHVNPRAGLLVPDWESGGLLQLTGTARVLWGAGAGPEGRSVEFTVERVLAIPSGGLLAQGPPEYSRANPPAPAASMP</sequence>
<dbReference type="PANTHER" id="PTHR42815">
    <property type="entry name" value="FAD-BINDING, PUTATIVE (AFU_ORTHOLOGUE AFUA_6G07600)-RELATED"/>
    <property type="match status" value="1"/>
</dbReference>
<evidence type="ECO:0000259" key="1">
    <source>
        <dbReference type="Pfam" id="PF01243"/>
    </source>
</evidence>
<comment type="caution">
    <text evidence="2">The sequence shown here is derived from an EMBL/GenBank/DDBJ whole genome shotgun (WGS) entry which is preliminary data.</text>
</comment>
<dbReference type="InterPro" id="IPR011576">
    <property type="entry name" value="Pyridox_Oxase_N"/>
</dbReference>
<dbReference type="AlphaFoldDB" id="A0A840WDQ8"/>
<keyword evidence="3" id="KW-1185">Reference proteome</keyword>
<dbReference type="Gene3D" id="2.30.110.10">
    <property type="entry name" value="Electron Transport, Fmn-binding Protein, Chain A"/>
    <property type="match status" value="1"/>
</dbReference>
<reference evidence="2 3" key="1">
    <citation type="submission" date="2020-08" db="EMBL/GenBank/DDBJ databases">
        <title>Sequencing the genomes of 1000 actinobacteria strains.</title>
        <authorList>
            <person name="Klenk H.-P."/>
        </authorList>
    </citation>
    <scope>NUCLEOTIDE SEQUENCE [LARGE SCALE GENOMIC DNA]</scope>
    <source>
        <strain evidence="2 3">DSM 44598</strain>
    </source>
</reference>
<evidence type="ECO:0000313" key="2">
    <source>
        <dbReference type="EMBL" id="MBB5489446.1"/>
    </source>
</evidence>
<gene>
    <name evidence="2" type="ORF">HNR07_000583</name>
</gene>
<organism evidence="2 3">
    <name type="scientific">Nocardiopsis metallicus</name>
    <dbReference type="NCBI Taxonomy" id="179819"/>
    <lineage>
        <taxon>Bacteria</taxon>
        <taxon>Bacillati</taxon>
        <taxon>Actinomycetota</taxon>
        <taxon>Actinomycetes</taxon>
        <taxon>Streptosporangiales</taxon>
        <taxon>Nocardiopsidaceae</taxon>
        <taxon>Nocardiopsis</taxon>
    </lineage>
</organism>
<dbReference type="Pfam" id="PF01243">
    <property type="entry name" value="PNPOx_N"/>
    <property type="match status" value="1"/>
</dbReference>
<protein>
    <recommendedName>
        <fullName evidence="1">Pyridoxamine 5'-phosphate oxidase N-terminal domain-containing protein</fullName>
    </recommendedName>
</protein>
<dbReference type="InterPro" id="IPR012349">
    <property type="entry name" value="Split_barrel_FMN-bd"/>
</dbReference>
<dbReference type="EMBL" id="JACHDO010000001">
    <property type="protein sequence ID" value="MBB5489446.1"/>
    <property type="molecule type" value="Genomic_DNA"/>
</dbReference>
<name>A0A840WDQ8_9ACTN</name>
<dbReference type="RefSeq" id="WP_184361574.1">
    <property type="nucleotide sequence ID" value="NZ_BAAAKM010000010.1"/>
</dbReference>
<dbReference type="SUPFAM" id="SSF50475">
    <property type="entry name" value="FMN-binding split barrel"/>
    <property type="match status" value="1"/>
</dbReference>
<proteinExistence type="predicted"/>
<dbReference type="Proteomes" id="UP000579647">
    <property type="component" value="Unassembled WGS sequence"/>
</dbReference>
<dbReference type="PANTHER" id="PTHR42815:SF2">
    <property type="entry name" value="FAD-BINDING, PUTATIVE (AFU_ORTHOLOGUE AFUA_6G07600)-RELATED"/>
    <property type="match status" value="1"/>
</dbReference>
<accession>A0A840WDQ8</accession>